<evidence type="ECO:0000256" key="6">
    <source>
        <dbReference type="ARBA" id="ARBA00022989"/>
    </source>
</evidence>
<evidence type="ECO:0000259" key="9">
    <source>
        <dbReference type="PROSITE" id="PS50928"/>
    </source>
</evidence>
<keyword evidence="6 8" id="KW-1133">Transmembrane helix</keyword>
<keyword evidence="2 8" id="KW-0813">Transport</keyword>
<dbReference type="eggNOG" id="COG2011">
    <property type="taxonomic scope" value="Bacteria"/>
</dbReference>
<evidence type="ECO:0000313" key="11">
    <source>
        <dbReference type="Proteomes" id="UP000187280"/>
    </source>
</evidence>
<feature type="transmembrane region" description="Helical" evidence="8">
    <location>
        <begin position="73"/>
        <end position="95"/>
    </location>
</feature>
<dbReference type="Gene3D" id="1.10.3720.10">
    <property type="entry name" value="MetI-like"/>
    <property type="match status" value="1"/>
</dbReference>
<comment type="subcellular location">
    <subcellularLocation>
        <location evidence="1">Cell inner membrane</location>
        <topology evidence="1">Multi-pass membrane protein</topology>
    </subcellularLocation>
    <subcellularLocation>
        <location evidence="8">Cell membrane</location>
        <topology evidence="8">Multi-pass membrane protein</topology>
    </subcellularLocation>
</comment>
<dbReference type="SUPFAM" id="SSF161098">
    <property type="entry name" value="MetI-like"/>
    <property type="match status" value="1"/>
</dbReference>
<gene>
    <name evidence="10" type="ORF">SAMN02982996_00143</name>
</gene>
<dbReference type="PROSITE" id="PS50928">
    <property type="entry name" value="ABC_TM1"/>
    <property type="match status" value="1"/>
</dbReference>
<evidence type="ECO:0000256" key="4">
    <source>
        <dbReference type="ARBA" id="ARBA00022519"/>
    </source>
</evidence>
<evidence type="ECO:0000256" key="1">
    <source>
        <dbReference type="ARBA" id="ARBA00004429"/>
    </source>
</evidence>
<proteinExistence type="inferred from homology"/>
<accession>A0A1H3VQS6</accession>
<dbReference type="PANTHER" id="PTHR30450:SF1">
    <property type="entry name" value="D-METHIONINE TRANSPORT SYSTEM PERMEASE PROTEIN METI-RELATED"/>
    <property type="match status" value="1"/>
</dbReference>
<sequence length="237" mass="25200">MTTATSTAVMSQDTPWREIHTLLLPAYGETWLMVAIVMLFVVSLGGVVGVVLFNTSRRGLFPRPALNRMLNWLVNMGRSLPFLVLMAAIIPVTFWLTGTTIGIPAAVVPMVIAGIPFFARLVENALRELPEDVTSVGLVSGGSVGQIIVSAQLSEALPAIVSAVTLNLISMIEYSAIAGTIGAGGIGYLAVVYGYQRFDHHIMIATIVVLIATIQLIQFAGDRLVAALRHSQGAQSA</sequence>
<evidence type="ECO:0000256" key="5">
    <source>
        <dbReference type="ARBA" id="ARBA00022692"/>
    </source>
</evidence>
<name>A0A1H3VQS6_9GAMM</name>
<dbReference type="STRING" id="71657.SAMN02982996_00143"/>
<dbReference type="EMBL" id="FNQS01000001">
    <property type="protein sequence ID" value="SDZ77109.1"/>
    <property type="molecule type" value="Genomic_DNA"/>
</dbReference>
<dbReference type="GO" id="GO:0005886">
    <property type="term" value="C:plasma membrane"/>
    <property type="evidence" value="ECO:0007669"/>
    <property type="project" value="UniProtKB-SubCell"/>
</dbReference>
<evidence type="ECO:0000256" key="3">
    <source>
        <dbReference type="ARBA" id="ARBA00022475"/>
    </source>
</evidence>
<evidence type="ECO:0000256" key="8">
    <source>
        <dbReference type="RuleBase" id="RU363032"/>
    </source>
</evidence>
<keyword evidence="11" id="KW-1185">Reference proteome</keyword>
<keyword evidence="4" id="KW-0997">Cell inner membrane</keyword>
<dbReference type="GO" id="GO:0048473">
    <property type="term" value="P:D-methionine transmembrane transport"/>
    <property type="evidence" value="ECO:0007669"/>
    <property type="project" value="TreeGrafter"/>
</dbReference>
<feature type="domain" description="ABC transmembrane type-1" evidence="9">
    <location>
        <begin position="27"/>
        <end position="220"/>
    </location>
</feature>
<dbReference type="AlphaFoldDB" id="A0A1H3VQS6"/>
<keyword evidence="5 8" id="KW-0812">Transmembrane</keyword>
<dbReference type="RefSeq" id="WP_074727673.1">
    <property type="nucleotide sequence ID" value="NZ_FNQS01000001.1"/>
</dbReference>
<keyword evidence="3" id="KW-1003">Cell membrane</keyword>
<dbReference type="InterPro" id="IPR051322">
    <property type="entry name" value="AA_ABC_Transporter_Permease"/>
</dbReference>
<dbReference type="GeneID" id="97763090"/>
<protein>
    <submittedName>
        <fullName evidence="10">ABC-type methionine transport system, permease component</fullName>
    </submittedName>
</protein>
<dbReference type="InterPro" id="IPR000515">
    <property type="entry name" value="MetI-like"/>
</dbReference>
<keyword evidence="7 8" id="KW-0472">Membrane</keyword>
<evidence type="ECO:0000256" key="7">
    <source>
        <dbReference type="ARBA" id="ARBA00023136"/>
    </source>
</evidence>
<dbReference type="InterPro" id="IPR035906">
    <property type="entry name" value="MetI-like_sf"/>
</dbReference>
<evidence type="ECO:0000313" key="10">
    <source>
        <dbReference type="EMBL" id="SDZ77109.1"/>
    </source>
</evidence>
<dbReference type="Proteomes" id="UP000187280">
    <property type="component" value="Unassembled WGS sequence"/>
</dbReference>
<evidence type="ECO:0000256" key="2">
    <source>
        <dbReference type="ARBA" id="ARBA00022448"/>
    </source>
</evidence>
<feature type="transmembrane region" description="Helical" evidence="8">
    <location>
        <begin position="174"/>
        <end position="195"/>
    </location>
</feature>
<dbReference type="CDD" id="cd06261">
    <property type="entry name" value="TM_PBP2"/>
    <property type="match status" value="1"/>
</dbReference>
<reference evidence="10 11" key="1">
    <citation type="submission" date="2016-10" db="EMBL/GenBank/DDBJ databases">
        <authorList>
            <person name="de Groot N.N."/>
        </authorList>
    </citation>
    <scope>NUCLEOTIDE SEQUENCE [LARGE SCALE GENOMIC DNA]</scope>
    <source>
        <strain evidence="10 11">ATCC 29281</strain>
    </source>
</reference>
<organism evidence="10 11">
    <name type="scientific">Lonsdalea quercina</name>
    <dbReference type="NCBI Taxonomy" id="71657"/>
    <lineage>
        <taxon>Bacteria</taxon>
        <taxon>Pseudomonadati</taxon>
        <taxon>Pseudomonadota</taxon>
        <taxon>Gammaproteobacteria</taxon>
        <taxon>Enterobacterales</taxon>
        <taxon>Pectobacteriaceae</taxon>
        <taxon>Lonsdalea</taxon>
    </lineage>
</organism>
<dbReference type="Pfam" id="PF00528">
    <property type="entry name" value="BPD_transp_1"/>
    <property type="match status" value="1"/>
</dbReference>
<feature type="transmembrane region" description="Helical" evidence="8">
    <location>
        <begin position="133"/>
        <end position="154"/>
    </location>
</feature>
<feature type="transmembrane region" description="Helical" evidence="8">
    <location>
        <begin position="101"/>
        <end position="121"/>
    </location>
</feature>
<feature type="transmembrane region" description="Helical" evidence="8">
    <location>
        <begin position="31"/>
        <end position="53"/>
    </location>
</feature>
<feature type="transmembrane region" description="Helical" evidence="8">
    <location>
        <begin position="202"/>
        <end position="221"/>
    </location>
</feature>
<comment type="similarity">
    <text evidence="8">Belongs to the binding-protein-dependent transport system permease family.</text>
</comment>
<dbReference type="PANTHER" id="PTHR30450">
    <property type="entry name" value="ABC TRANSPORTER PERMEASE"/>
    <property type="match status" value="1"/>
</dbReference>